<evidence type="ECO:0000256" key="1">
    <source>
        <dbReference type="ARBA" id="ARBA00022884"/>
    </source>
</evidence>
<keyword evidence="1 2" id="KW-0694">RNA-binding</keyword>
<dbReference type="SUPFAM" id="SSF54928">
    <property type="entry name" value="RNA-binding domain, RBD"/>
    <property type="match status" value="1"/>
</dbReference>
<name>A0A9W7JDF2_HIBTR</name>
<sequence>MVTARRNWEDTDRRQRQQPFTLYIENLSETLHWQGLWHAFGRYGDVLDAFIARKRNRRGKRFGFVRFGRRIDVERVLARLNGYVLFGNRIKGAWAVFRTRQSY</sequence>
<proteinExistence type="predicted"/>
<dbReference type="GO" id="GO:0003729">
    <property type="term" value="F:mRNA binding"/>
    <property type="evidence" value="ECO:0007669"/>
    <property type="project" value="TreeGrafter"/>
</dbReference>
<dbReference type="OrthoDB" id="988427at2759"/>
<dbReference type="SMART" id="SM00360">
    <property type="entry name" value="RRM"/>
    <property type="match status" value="1"/>
</dbReference>
<evidence type="ECO:0000256" key="2">
    <source>
        <dbReference type="PROSITE-ProRule" id="PRU00176"/>
    </source>
</evidence>
<dbReference type="Gene3D" id="3.30.70.330">
    <property type="match status" value="1"/>
</dbReference>
<evidence type="ECO:0000313" key="5">
    <source>
        <dbReference type="Proteomes" id="UP001165190"/>
    </source>
</evidence>
<dbReference type="GO" id="GO:0005634">
    <property type="term" value="C:nucleus"/>
    <property type="evidence" value="ECO:0007669"/>
    <property type="project" value="TreeGrafter"/>
</dbReference>
<keyword evidence="5" id="KW-1185">Reference proteome</keyword>
<reference evidence="4" key="1">
    <citation type="submission" date="2023-05" db="EMBL/GenBank/DDBJ databases">
        <title>Genome and transcriptome analyses reveal genes involved in the formation of fine ridges on petal epidermal cells in Hibiscus trionum.</title>
        <authorList>
            <person name="Koshimizu S."/>
            <person name="Masuda S."/>
            <person name="Ishii T."/>
            <person name="Shirasu K."/>
            <person name="Hoshino A."/>
            <person name="Arita M."/>
        </authorList>
    </citation>
    <scope>NUCLEOTIDE SEQUENCE</scope>
    <source>
        <strain evidence="4">Hamamatsu line</strain>
    </source>
</reference>
<protein>
    <recommendedName>
        <fullName evidence="3">RRM domain-containing protein</fullName>
    </recommendedName>
</protein>
<dbReference type="InterPro" id="IPR012677">
    <property type="entry name" value="Nucleotide-bd_a/b_plait_sf"/>
</dbReference>
<evidence type="ECO:0000259" key="3">
    <source>
        <dbReference type="PROSITE" id="PS50102"/>
    </source>
</evidence>
<dbReference type="InterPro" id="IPR035979">
    <property type="entry name" value="RBD_domain_sf"/>
</dbReference>
<dbReference type="InterPro" id="IPR000504">
    <property type="entry name" value="RRM_dom"/>
</dbReference>
<comment type="caution">
    <text evidence="4">The sequence shown here is derived from an EMBL/GenBank/DDBJ whole genome shotgun (WGS) entry which is preliminary data.</text>
</comment>
<accession>A0A9W7JDF2</accession>
<dbReference type="AlphaFoldDB" id="A0A9W7JDF2"/>
<organism evidence="4 5">
    <name type="scientific">Hibiscus trionum</name>
    <name type="common">Flower of an hour</name>
    <dbReference type="NCBI Taxonomy" id="183268"/>
    <lineage>
        <taxon>Eukaryota</taxon>
        <taxon>Viridiplantae</taxon>
        <taxon>Streptophyta</taxon>
        <taxon>Embryophyta</taxon>
        <taxon>Tracheophyta</taxon>
        <taxon>Spermatophyta</taxon>
        <taxon>Magnoliopsida</taxon>
        <taxon>eudicotyledons</taxon>
        <taxon>Gunneridae</taxon>
        <taxon>Pentapetalae</taxon>
        <taxon>rosids</taxon>
        <taxon>malvids</taxon>
        <taxon>Malvales</taxon>
        <taxon>Malvaceae</taxon>
        <taxon>Malvoideae</taxon>
        <taxon>Hibiscus</taxon>
    </lineage>
</organism>
<gene>
    <name evidence="4" type="ORF">HRI_004747500</name>
</gene>
<dbReference type="InterPro" id="IPR050502">
    <property type="entry name" value="Euk_RNA-bind_prot"/>
</dbReference>
<evidence type="ECO:0000313" key="4">
    <source>
        <dbReference type="EMBL" id="GMJ10783.1"/>
    </source>
</evidence>
<dbReference type="PANTHER" id="PTHR48025">
    <property type="entry name" value="OS02G0815200 PROTEIN"/>
    <property type="match status" value="1"/>
</dbReference>
<dbReference type="Proteomes" id="UP001165190">
    <property type="component" value="Unassembled WGS sequence"/>
</dbReference>
<dbReference type="CDD" id="cd00590">
    <property type="entry name" value="RRM_SF"/>
    <property type="match status" value="1"/>
</dbReference>
<dbReference type="Pfam" id="PF00076">
    <property type="entry name" value="RRM_1"/>
    <property type="match status" value="1"/>
</dbReference>
<dbReference type="PANTHER" id="PTHR48025:SF1">
    <property type="entry name" value="RRM DOMAIN-CONTAINING PROTEIN"/>
    <property type="match status" value="1"/>
</dbReference>
<dbReference type="PROSITE" id="PS50102">
    <property type="entry name" value="RRM"/>
    <property type="match status" value="1"/>
</dbReference>
<dbReference type="EMBL" id="BSYR01000057">
    <property type="protein sequence ID" value="GMJ10783.1"/>
    <property type="molecule type" value="Genomic_DNA"/>
</dbReference>
<feature type="domain" description="RRM" evidence="3">
    <location>
        <begin position="20"/>
        <end position="97"/>
    </location>
</feature>